<organism evidence="2 3">
    <name type="scientific">Streblomastix strix</name>
    <dbReference type="NCBI Taxonomy" id="222440"/>
    <lineage>
        <taxon>Eukaryota</taxon>
        <taxon>Metamonada</taxon>
        <taxon>Preaxostyla</taxon>
        <taxon>Oxymonadida</taxon>
        <taxon>Streblomastigidae</taxon>
        <taxon>Streblomastix</taxon>
    </lineage>
</organism>
<proteinExistence type="predicted"/>
<dbReference type="EMBL" id="SNRW01008949">
    <property type="protein sequence ID" value="KAA6378740.1"/>
    <property type="molecule type" value="Genomic_DNA"/>
</dbReference>
<dbReference type="InterPro" id="IPR003615">
    <property type="entry name" value="HNH_nuc"/>
</dbReference>
<comment type="caution">
    <text evidence="2">The sequence shown here is derived from an EMBL/GenBank/DDBJ whole genome shotgun (WGS) entry which is preliminary data.</text>
</comment>
<dbReference type="OrthoDB" id="430296at2759"/>
<dbReference type="Proteomes" id="UP000324800">
    <property type="component" value="Unassembled WGS sequence"/>
</dbReference>
<reference evidence="2 3" key="1">
    <citation type="submission" date="2019-03" db="EMBL/GenBank/DDBJ databases">
        <title>Single cell metagenomics reveals metabolic interactions within the superorganism composed of flagellate Streblomastix strix and complex community of Bacteroidetes bacteria on its surface.</title>
        <authorList>
            <person name="Treitli S.C."/>
            <person name="Kolisko M."/>
            <person name="Husnik F."/>
            <person name="Keeling P."/>
            <person name="Hampl V."/>
        </authorList>
    </citation>
    <scope>NUCLEOTIDE SEQUENCE [LARGE SCALE GENOMIC DNA]</scope>
    <source>
        <strain evidence="2">ST1C</strain>
    </source>
</reference>
<dbReference type="Gene3D" id="3.90.75.20">
    <property type="match status" value="1"/>
</dbReference>
<protein>
    <recommendedName>
        <fullName evidence="1">HNH nuclease domain-containing protein</fullName>
    </recommendedName>
</protein>
<accession>A0A5J4V8B7</accession>
<sequence length="170" mass="19720">MSQTGTETQFVTLKANSEFEISTQEPWVIRRKEDGFIPKFSQTNSGYLRGNVAGQKYDLHKIIAEQFVENDDPINKTQVDHKDQNKLNNNISNLRYVSPSDNCKNKSKHNADVIYEYVDELPNDAIVINDYGTHQVLHINEKKRSGLFFVYAYDTNDNRVNICINKFKRL</sequence>
<feature type="non-terminal residue" evidence="2">
    <location>
        <position position="170"/>
    </location>
</feature>
<dbReference type="Pfam" id="PF13392">
    <property type="entry name" value="HNH_3"/>
    <property type="match status" value="1"/>
</dbReference>
<feature type="domain" description="HNH nuclease" evidence="1">
    <location>
        <begin position="60"/>
        <end position="102"/>
    </location>
</feature>
<gene>
    <name evidence="2" type="ORF">EZS28_025731</name>
</gene>
<dbReference type="SUPFAM" id="SSF54060">
    <property type="entry name" value="His-Me finger endonucleases"/>
    <property type="match status" value="1"/>
</dbReference>
<dbReference type="AlphaFoldDB" id="A0A5J4V8B7"/>
<dbReference type="InterPro" id="IPR044925">
    <property type="entry name" value="His-Me_finger_sf"/>
</dbReference>
<evidence type="ECO:0000313" key="2">
    <source>
        <dbReference type="EMBL" id="KAA6378740.1"/>
    </source>
</evidence>
<evidence type="ECO:0000313" key="3">
    <source>
        <dbReference type="Proteomes" id="UP000324800"/>
    </source>
</evidence>
<evidence type="ECO:0000259" key="1">
    <source>
        <dbReference type="Pfam" id="PF13392"/>
    </source>
</evidence>
<name>A0A5J4V8B7_9EUKA</name>